<dbReference type="OrthoDB" id="9802683at2"/>
<keyword evidence="2" id="KW-0732">Signal</keyword>
<feature type="region of interest" description="Disordered" evidence="1">
    <location>
        <begin position="974"/>
        <end position="1043"/>
    </location>
</feature>
<dbReference type="InterPro" id="IPR036056">
    <property type="entry name" value="Fibrinogen-like_C"/>
</dbReference>
<gene>
    <name evidence="3" type="ORF">PROPJV5_1031</name>
</gene>
<feature type="chain" id="PRO_5016646987" evidence="2">
    <location>
        <begin position="30"/>
        <end position="1217"/>
    </location>
</feature>
<dbReference type="GO" id="GO:0005975">
    <property type="term" value="P:carbohydrate metabolic process"/>
    <property type="evidence" value="ECO:0007669"/>
    <property type="project" value="UniProtKB-ARBA"/>
</dbReference>
<evidence type="ECO:0000256" key="2">
    <source>
        <dbReference type="SAM" id="SignalP"/>
    </source>
</evidence>
<evidence type="ECO:0000313" key="4">
    <source>
        <dbReference type="Proteomes" id="UP000265962"/>
    </source>
</evidence>
<organism evidence="3 4">
    <name type="scientific">Propionibacterium ruminifibrarum</name>
    <dbReference type="NCBI Taxonomy" id="1962131"/>
    <lineage>
        <taxon>Bacteria</taxon>
        <taxon>Bacillati</taxon>
        <taxon>Actinomycetota</taxon>
        <taxon>Actinomycetes</taxon>
        <taxon>Propionibacteriales</taxon>
        <taxon>Propionibacteriaceae</taxon>
        <taxon>Propionibacterium</taxon>
    </lineage>
</organism>
<dbReference type="SMR" id="A0A375I4E2"/>
<dbReference type="NCBIfam" id="NF040941">
    <property type="entry name" value="GGGWT_bact"/>
    <property type="match status" value="1"/>
</dbReference>
<dbReference type="InterPro" id="IPR013783">
    <property type="entry name" value="Ig-like_fold"/>
</dbReference>
<dbReference type="AlphaFoldDB" id="A0A375I4E2"/>
<dbReference type="Gene3D" id="3.90.215.10">
    <property type="entry name" value="Gamma Fibrinogen, chain A, domain 1"/>
    <property type="match status" value="1"/>
</dbReference>
<dbReference type="EMBL" id="OMOH01000003">
    <property type="protein sequence ID" value="SPF68073.1"/>
    <property type="molecule type" value="Genomic_DNA"/>
</dbReference>
<dbReference type="InterPro" id="IPR011043">
    <property type="entry name" value="Gal_Oxase/kelch_b-propeller"/>
</dbReference>
<feature type="compositionally biased region" description="Acidic residues" evidence="1">
    <location>
        <begin position="1000"/>
        <end position="1016"/>
    </location>
</feature>
<dbReference type="SUPFAM" id="SSF56496">
    <property type="entry name" value="Fibrinogen C-terminal domain-like"/>
    <property type="match status" value="1"/>
</dbReference>
<protein>
    <submittedName>
        <fullName evidence="3">Fibrinogen, alpha/beta/gamma chain, C-terminal globular domain</fullName>
    </submittedName>
</protein>
<dbReference type="Gene3D" id="2.60.40.10">
    <property type="entry name" value="Immunoglobulins"/>
    <property type="match status" value="1"/>
</dbReference>
<sequence>MRHLRTRGAALAVPLMIIASIMSALPSAAADPAADDDTAVTTSATALAHDGRTEATAAASCWEIKQNDPGSADGTYWLQTPAMDAPGQFFCDQTTDGGGWVMIGRGREGWQSYTQGWGDQSLLLTRDRSGANLDVAQLPAATVDGLLNNQPVASLDSGYRVVRAANAQGTKWQTIDIRPTQTQGWVWPFKTYTTYRARFDNGGWNYGTTMDEQLLPNCYWTACAKSIDVRSKSENGFKAGWAYSKFAFLRTGTFITQPKSGSQYLPFAEMYVRPQVTSDDPGFAAIADSGTAAIPSRTDNAASEYAQKTNWGVSGNLTGSVTEGSIQVQAFAQIGSTMFVGGNFTGVQRGSNGEVHDTTALAAFDANTGEWNGALTFSFDNQVHDLLALPDGRLLVAGDFTTVNGSAHAGTVVIDPATGAVDESWDLQIVNRLSSGTMTVKTLTTDGTYVYLGGAFTHLSGQGVQNSYGRAAARVDVSTGKPDRSWNPEFNGSVWGSSVDTDTGKYFAGGYFSKSGTTDVKWAASIFTAPGARVDDSFTFVSSVTGYTYTYTNPKKSYQQAVDVVDGNVYFGGSEHNLFRYDIATMNRQSGSITLANGGDIQAIESNNGVTYASCHCSDFAYQDAYSWDELTKEAWTEADPIRWVGAWDSATGEQLNWTPYNLSSTRSTGAWALKVTDSGILWAGGDFNNSYTSPTGQQWNGGFALYGPRDNTPTEAPGLLRVTGSDDDTVTLAWGAVPDATGYQVLLDDRTIATTTATSVTVPRAGNQRYFVRTVDGNGNISASSPVVVAPESGAADDSSPVLLEDDATWSYLSADTVPAENWTGADYDDSSWSSGAAPIGYGDAELNTAITPAPALSRPVTTYFRSSFTVGDVSAISGVSVSYVADDGAVVYVNGTEVSRTRLDDGAVTATTRANAVVKTAAARADRTVVTVPASALVDGENTIAVETHVNYRSSASMTMQAMVTRVDQADMAGEPAPDPAAEPADPGVEPAGGEAADPAEEPGAEPADPEAEPAGEATTPPEPVDPLQPVDATNATGEVIPAGSQWSYRYETTKAEDGWNDDADLGEWKTGAGPIGWDSRNSTINTPLERGLARTAYFSRDIDLGTVTDTTKLILKVRADDGAVVFVNGTEVGRLRMKSEDIDGDGRPDNVIQFTDSATQAISTVEASKDENMLTIELDSSVLRDGVNRIGVETHANYMATLSLTFDAEATLER</sequence>
<accession>A0A375I4E2</accession>
<feature type="signal peptide" evidence="2">
    <location>
        <begin position="1"/>
        <end position="29"/>
    </location>
</feature>
<proteinExistence type="predicted"/>
<evidence type="ECO:0000256" key="1">
    <source>
        <dbReference type="SAM" id="MobiDB-lite"/>
    </source>
</evidence>
<dbReference type="SUPFAM" id="SSF50965">
    <property type="entry name" value="Galactose oxidase, central domain"/>
    <property type="match status" value="1"/>
</dbReference>
<reference evidence="4" key="1">
    <citation type="submission" date="2018-02" db="EMBL/GenBank/DDBJ databases">
        <authorList>
            <person name="Hornung B."/>
        </authorList>
    </citation>
    <scope>NUCLEOTIDE SEQUENCE [LARGE SCALE GENOMIC DNA]</scope>
</reference>
<dbReference type="InterPro" id="IPR014716">
    <property type="entry name" value="Fibrinogen_a/b/g_C_1"/>
</dbReference>
<evidence type="ECO:0000313" key="3">
    <source>
        <dbReference type="EMBL" id="SPF68073.1"/>
    </source>
</evidence>
<feature type="compositionally biased region" description="Low complexity" evidence="1">
    <location>
        <begin position="975"/>
        <end position="999"/>
    </location>
</feature>
<dbReference type="Proteomes" id="UP000265962">
    <property type="component" value="Unassembled WGS sequence"/>
</dbReference>
<keyword evidence="4" id="KW-1185">Reference proteome</keyword>
<dbReference type="Gene3D" id="2.60.120.260">
    <property type="entry name" value="Galactose-binding domain-like"/>
    <property type="match status" value="2"/>
</dbReference>
<name>A0A375I4E2_9ACTN</name>